<feature type="region of interest" description="Disordered" evidence="6">
    <location>
        <begin position="668"/>
        <end position="689"/>
    </location>
</feature>
<evidence type="ECO:0000256" key="2">
    <source>
        <dbReference type="ARBA" id="ARBA00022723"/>
    </source>
</evidence>
<dbReference type="EMBL" id="JATAAI010000008">
    <property type="protein sequence ID" value="KAK1743718.1"/>
    <property type="molecule type" value="Genomic_DNA"/>
</dbReference>
<keyword evidence="1" id="KW-0001">2Fe-2S</keyword>
<dbReference type="InterPro" id="IPR001202">
    <property type="entry name" value="WW_dom"/>
</dbReference>
<dbReference type="Pfam" id="PF00612">
    <property type="entry name" value="IQ"/>
    <property type="match status" value="2"/>
</dbReference>
<evidence type="ECO:0000259" key="8">
    <source>
        <dbReference type="PROSITE" id="PS51296"/>
    </source>
</evidence>
<evidence type="ECO:0000256" key="5">
    <source>
        <dbReference type="ARBA" id="ARBA00034078"/>
    </source>
</evidence>
<proteinExistence type="predicted"/>
<dbReference type="InterPro" id="IPR036922">
    <property type="entry name" value="Rieske_2Fe-2S_sf"/>
</dbReference>
<comment type="caution">
    <text evidence="9">The sequence shown here is derived from an EMBL/GenBank/DDBJ whole genome shotgun (WGS) entry which is preliminary data.</text>
</comment>
<evidence type="ECO:0000259" key="7">
    <source>
        <dbReference type="PROSITE" id="PS50020"/>
    </source>
</evidence>
<name>A0AAD8YDC2_9STRA</name>
<dbReference type="PANTHER" id="PTHR21496:SF0">
    <property type="entry name" value="RIESKE DOMAIN-CONTAINING PROTEIN"/>
    <property type="match status" value="1"/>
</dbReference>
<keyword evidence="4" id="KW-0411">Iron-sulfur</keyword>
<evidence type="ECO:0000256" key="6">
    <source>
        <dbReference type="SAM" id="MobiDB-lite"/>
    </source>
</evidence>
<comment type="cofactor">
    <cofactor evidence="5">
        <name>[2Fe-2S] cluster</name>
        <dbReference type="ChEBI" id="CHEBI:190135"/>
    </cofactor>
</comment>
<dbReference type="PROSITE" id="PS51296">
    <property type="entry name" value="RIESKE"/>
    <property type="match status" value="1"/>
</dbReference>
<feature type="compositionally biased region" description="Acidic residues" evidence="6">
    <location>
        <begin position="673"/>
        <end position="683"/>
    </location>
</feature>
<evidence type="ECO:0000313" key="9">
    <source>
        <dbReference type="EMBL" id="KAK1743718.1"/>
    </source>
</evidence>
<feature type="domain" description="Rieske" evidence="8">
    <location>
        <begin position="762"/>
        <end position="850"/>
    </location>
</feature>
<keyword evidence="10" id="KW-1185">Reference proteome</keyword>
<dbReference type="PROSITE" id="PS50096">
    <property type="entry name" value="IQ"/>
    <property type="match status" value="2"/>
</dbReference>
<dbReference type="AlphaFoldDB" id="A0AAD8YDC2"/>
<evidence type="ECO:0000256" key="4">
    <source>
        <dbReference type="ARBA" id="ARBA00023014"/>
    </source>
</evidence>
<dbReference type="GO" id="GO:0046872">
    <property type="term" value="F:metal ion binding"/>
    <property type="evidence" value="ECO:0007669"/>
    <property type="project" value="UniProtKB-KW"/>
</dbReference>
<evidence type="ECO:0000313" key="10">
    <source>
        <dbReference type="Proteomes" id="UP001224775"/>
    </source>
</evidence>
<accession>A0AAD8YDC2</accession>
<reference evidence="9" key="1">
    <citation type="submission" date="2023-06" db="EMBL/GenBank/DDBJ databases">
        <title>Survivors Of The Sea: Transcriptome response of Skeletonema marinoi to long-term dormancy.</title>
        <authorList>
            <person name="Pinder M.I.M."/>
            <person name="Kourtchenko O."/>
            <person name="Robertson E.K."/>
            <person name="Larsson T."/>
            <person name="Maumus F."/>
            <person name="Osuna-Cruz C.M."/>
            <person name="Vancaester E."/>
            <person name="Stenow R."/>
            <person name="Vandepoele K."/>
            <person name="Ploug H."/>
            <person name="Bruchert V."/>
            <person name="Godhe A."/>
            <person name="Topel M."/>
        </authorList>
    </citation>
    <scope>NUCLEOTIDE SEQUENCE</scope>
    <source>
        <strain evidence="9">R05AC</strain>
    </source>
</reference>
<sequence length="889" mass="102794">MGKKNFEGLTPLGVAQMNGNEEIVNLIKDNYTTDDSLSNRDWDEEFNADGWVEVWSAERQKPEWERRLANGQVETSTTPPPVDYQLVLKARQKCSQPVVRRIAPNSSVMMFERQRRIQQKRLDLVLKERQQLVQERCVIKLQALFRQRKARQASLHLRAQTIAANRIKRRLKSRRQQKRELACIQLQSFFRMNSARVYYKEFLRERLSSYRASRILACCVQRLWRGFKGRSNFRRHLEITTLSNPADHEFWVQLQIEAGPAKREIGVYAEYILSGNPKTWRDRNLIKRHGKYYRDVSFYANTITRTASWTKPKGWVFNDNDAKEYYALRVQTFWRARVAKRKINLLVKANKLLTNTFDSERNTSDIISLCNYTFYVHVRLHDYEKARPLYAKMMNYMEMRVDNAFVLYSYAIFAAVSGERDWEEMKDYVRRAKLQEKRRRESGRLANSAYDISSTAFYLQAVSNENSPGGSENWHNYALCLMLVQHDLPSARKSFIRALQLSPHNKTLISNFNVLLQDKEYLGLPTTVHEEYRKALSRKQRYFEQEQDATRQSISPRELNLLTFDFRFWIGQPTVVDERIVSASKDIRFLNNEEEHQVVEEGNEDWFSYRGALTGHPCREPGIEWFMNESSIIQWGFRPNLWPKGEIRRTELWGWEIRNPNVVMRAIDPLPSSDDDNATEEGNDLNNNSDNRLWKDLIDSLENVPMRNAPEVNGYPVTAELPRSMKTALLSVSFLATGTQAFVATLPRAKAFTQLRATTIDCPAVGEGEREIVDGPHGPVLVAKVAGSYYAVDATCPHLNLPMKKGKIEVNDGKATITCNFHNSCFDMKTGKCDQWVTGALGVENGFLSGLMNKVGSEKNDITAYYVTEKGDGSLIVSSEAPRVDKSEE</sequence>
<dbReference type="GO" id="GO:0051537">
    <property type="term" value="F:2 iron, 2 sulfur cluster binding"/>
    <property type="evidence" value="ECO:0007669"/>
    <property type="project" value="UniProtKB-KW"/>
</dbReference>
<dbReference type="InterPro" id="IPR011990">
    <property type="entry name" value="TPR-like_helical_dom_sf"/>
</dbReference>
<dbReference type="InterPro" id="IPR000048">
    <property type="entry name" value="IQ_motif_EF-hand-BS"/>
</dbReference>
<dbReference type="PROSITE" id="PS50020">
    <property type="entry name" value="WW_DOMAIN_2"/>
    <property type="match status" value="1"/>
</dbReference>
<feature type="domain" description="WW" evidence="7">
    <location>
        <begin position="274"/>
        <end position="314"/>
    </location>
</feature>
<dbReference type="SMART" id="SM00015">
    <property type="entry name" value="IQ"/>
    <property type="match status" value="3"/>
</dbReference>
<evidence type="ECO:0000256" key="3">
    <source>
        <dbReference type="ARBA" id="ARBA00023004"/>
    </source>
</evidence>
<gene>
    <name evidence="9" type="ORF">QTG54_005315</name>
</gene>
<dbReference type="Gene3D" id="2.102.10.10">
    <property type="entry name" value="Rieske [2Fe-2S] iron-sulphur domain"/>
    <property type="match status" value="1"/>
</dbReference>
<dbReference type="Gene3D" id="1.25.40.10">
    <property type="entry name" value="Tetratricopeptide repeat domain"/>
    <property type="match status" value="1"/>
</dbReference>
<keyword evidence="2" id="KW-0479">Metal-binding</keyword>
<evidence type="ECO:0000256" key="1">
    <source>
        <dbReference type="ARBA" id="ARBA00022714"/>
    </source>
</evidence>
<dbReference type="Proteomes" id="UP001224775">
    <property type="component" value="Unassembled WGS sequence"/>
</dbReference>
<dbReference type="PANTHER" id="PTHR21496">
    <property type="entry name" value="FERREDOXIN-RELATED"/>
    <property type="match status" value="1"/>
</dbReference>
<protein>
    <submittedName>
        <fullName evidence="9">Ferredoxin-related protein</fullName>
    </submittedName>
</protein>
<organism evidence="9 10">
    <name type="scientific">Skeletonema marinoi</name>
    <dbReference type="NCBI Taxonomy" id="267567"/>
    <lineage>
        <taxon>Eukaryota</taxon>
        <taxon>Sar</taxon>
        <taxon>Stramenopiles</taxon>
        <taxon>Ochrophyta</taxon>
        <taxon>Bacillariophyta</taxon>
        <taxon>Coscinodiscophyceae</taxon>
        <taxon>Thalassiosirophycidae</taxon>
        <taxon>Thalassiosirales</taxon>
        <taxon>Skeletonemataceae</taxon>
        <taxon>Skeletonema</taxon>
        <taxon>Skeletonema marinoi-dohrnii complex</taxon>
    </lineage>
</organism>
<dbReference type="SUPFAM" id="SSF50022">
    <property type="entry name" value="ISP domain"/>
    <property type="match status" value="1"/>
</dbReference>
<dbReference type="Pfam" id="PF00355">
    <property type="entry name" value="Rieske"/>
    <property type="match status" value="1"/>
</dbReference>
<dbReference type="InterPro" id="IPR017941">
    <property type="entry name" value="Rieske_2Fe-2S"/>
</dbReference>
<keyword evidence="3" id="KW-0408">Iron</keyword>